<evidence type="ECO:0000259" key="1">
    <source>
        <dbReference type="Pfam" id="PF22693"/>
    </source>
</evidence>
<name>A0AAD9YDC6_COLKA</name>
<reference evidence="2" key="1">
    <citation type="submission" date="2023-02" db="EMBL/GenBank/DDBJ databases">
        <title>Colletotrichum kahawae CIFC_Que2 genome sequencing and assembly.</title>
        <authorList>
            <person name="Baroncelli R."/>
        </authorList>
    </citation>
    <scope>NUCLEOTIDE SEQUENCE</scope>
    <source>
        <strain evidence="2">CIFC_Que2</strain>
    </source>
</reference>
<dbReference type="Proteomes" id="UP001281614">
    <property type="component" value="Unassembled WGS sequence"/>
</dbReference>
<dbReference type="EMBL" id="VYYT01000172">
    <property type="protein sequence ID" value="KAK2760425.1"/>
    <property type="molecule type" value="Genomic_DNA"/>
</dbReference>
<keyword evidence="3" id="KW-1185">Reference proteome</keyword>
<evidence type="ECO:0000313" key="2">
    <source>
        <dbReference type="EMBL" id="KAK2760425.1"/>
    </source>
</evidence>
<feature type="domain" description="MACPF-like" evidence="1">
    <location>
        <begin position="257"/>
        <end position="374"/>
    </location>
</feature>
<evidence type="ECO:0000313" key="3">
    <source>
        <dbReference type="Proteomes" id="UP001281614"/>
    </source>
</evidence>
<protein>
    <recommendedName>
        <fullName evidence="1">MACPF-like domain-containing protein</fullName>
    </recommendedName>
</protein>
<dbReference type="AlphaFoldDB" id="A0AAD9YDC6"/>
<accession>A0AAD9YDC6</accession>
<sequence>MAAHTSSKIHIAINVEGTKILKAITPAISAPDVAADSSAAKDGQAAAPVVVSTANVTTFIVKILDGTSATEALRPIPETNAAMAKLLEQVRQVKGVEPGVLPVFTNTELAALSANYGPKPSASHYKEPAELTESEWSTVLKNTRALSGYYVDDIRGIFMKAPKAAFRVRGTTKPGVPLDGDELQPMQYYPLIPPYHISDNASVNVTEIQEQSQKTLVKQGFNLVSMSGSLGGGMKIPMTVSAAVDTEHSSTKQERNVFVTSLTLGGFLLSTRNVTKDEQTTLDQVKDQTRKAAGISFQTPSISGSLGIANSKGSSSSDGSATLNQKATLAWDAHGGNTLLAANPTEWVNTVKDYRLWRLMDQQRVVQLIGLIQDLDRVAYQNLLSPEGQTNTGKDPITDNEYNKRIRMLINEACRSEDPGSSALLKNMEDKWRDKSYNASPALDEYLQFINAHYPDATAAIIPPGFKFGGLSKDQKIYFGLFLASKGDMTFN</sequence>
<dbReference type="Pfam" id="PF22693">
    <property type="entry name" value="MACPF_1"/>
    <property type="match status" value="1"/>
</dbReference>
<dbReference type="InterPro" id="IPR054586">
    <property type="entry name" value="MACPF_1_fungal"/>
</dbReference>
<gene>
    <name evidence="2" type="ORF">CKAH01_16519</name>
</gene>
<proteinExistence type="predicted"/>
<comment type="caution">
    <text evidence="2">The sequence shown here is derived from an EMBL/GenBank/DDBJ whole genome shotgun (WGS) entry which is preliminary data.</text>
</comment>
<organism evidence="2 3">
    <name type="scientific">Colletotrichum kahawae</name>
    <name type="common">Coffee berry disease fungus</name>
    <dbReference type="NCBI Taxonomy" id="34407"/>
    <lineage>
        <taxon>Eukaryota</taxon>
        <taxon>Fungi</taxon>
        <taxon>Dikarya</taxon>
        <taxon>Ascomycota</taxon>
        <taxon>Pezizomycotina</taxon>
        <taxon>Sordariomycetes</taxon>
        <taxon>Hypocreomycetidae</taxon>
        <taxon>Glomerellales</taxon>
        <taxon>Glomerellaceae</taxon>
        <taxon>Colletotrichum</taxon>
        <taxon>Colletotrichum gloeosporioides species complex</taxon>
    </lineage>
</organism>